<keyword evidence="1" id="KW-0732">Signal</keyword>
<feature type="signal peptide" evidence="1">
    <location>
        <begin position="1"/>
        <end position="33"/>
    </location>
</feature>
<evidence type="ECO:0000313" key="3">
    <source>
        <dbReference type="Proteomes" id="UP001267407"/>
    </source>
</evidence>
<dbReference type="Proteomes" id="UP001267407">
    <property type="component" value="Unassembled WGS sequence"/>
</dbReference>
<sequence>MRPQLRKNVLFRQACSLTVLAIPLGIGCTAAYAQGSADELAKQLANPIASLTSVPMQLNYDDGIGTKDDGYKYTLNVQPVIPVSISEDWNMISRTIVPLVYQDEIFPDAGDQSGLGDVTQSLFFSPKALTASGWTWGAGPVLLISIATDDLLGTEKWGAGPTIVALKQTAADWTYGALANHIWSFAGASDRGDINTTYLQPFLAKGLGNGRTVNAALESTYNWETEQWTVPLNIAYSKVTKLGKQLVSFQGGARYYLDAPDNGPEWGLRFTFTLLFPKN</sequence>
<evidence type="ECO:0000256" key="1">
    <source>
        <dbReference type="SAM" id="SignalP"/>
    </source>
</evidence>
<proteinExistence type="predicted"/>
<keyword evidence="3" id="KW-1185">Reference proteome</keyword>
<dbReference type="EMBL" id="JAVMBO010000013">
    <property type="protein sequence ID" value="MDS1310313.1"/>
    <property type="molecule type" value="Genomic_DNA"/>
</dbReference>
<comment type="caution">
    <text evidence="2">The sequence shown here is derived from an EMBL/GenBank/DDBJ whole genome shotgun (WGS) entry which is preliminary data.</text>
</comment>
<feature type="chain" id="PRO_5047336625" evidence="1">
    <location>
        <begin position="34"/>
        <end position="279"/>
    </location>
</feature>
<evidence type="ECO:0000313" key="2">
    <source>
        <dbReference type="EMBL" id="MDS1310313.1"/>
    </source>
</evidence>
<gene>
    <name evidence="2" type="ORF">RKA07_09465</name>
</gene>
<dbReference type="PROSITE" id="PS51257">
    <property type="entry name" value="PROKAR_LIPOPROTEIN"/>
    <property type="match status" value="1"/>
</dbReference>
<protein>
    <submittedName>
        <fullName evidence="2">Transporter</fullName>
    </submittedName>
</protein>
<organism evidence="2 3">
    <name type="scientific">Marinobacter xiaoshiensis</name>
    <dbReference type="NCBI Taxonomy" id="3073652"/>
    <lineage>
        <taxon>Bacteria</taxon>
        <taxon>Pseudomonadati</taxon>
        <taxon>Pseudomonadota</taxon>
        <taxon>Gammaproteobacteria</taxon>
        <taxon>Pseudomonadales</taxon>
        <taxon>Marinobacteraceae</taxon>
        <taxon>Marinobacter</taxon>
    </lineage>
</organism>
<name>A0ABU2HGW5_9GAMM</name>
<accession>A0ABU2HGW5</accession>
<reference evidence="2" key="1">
    <citation type="submission" date="2023-09" db="EMBL/GenBank/DDBJ databases">
        <title>Marinobacter sediminicola sp. nov. and Marinobacter maritimum sp. nov., isolated from marine sediment.</title>
        <authorList>
            <person name="An J."/>
        </authorList>
    </citation>
    <scope>NUCLEOTIDE SEQUENCE</scope>
    <source>
        <strain evidence="2">F60267</strain>
    </source>
</reference>
<dbReference type="RefSeq" id="WP_310966198.1">
    <property type="nucleotide sequence ID" value="NZ_JAVMBO010000013.1"/>
</dbReference>